<dbReference type="EMBL" id="CAJOBC010005480">
    <property type="protein sequence ID" value="CAF3865089.1"/>
    <property type="molecule type" value="Genomic_DNA"/>
</dbReference>
<dbReference type="GO" id="GO:0004197">
    <property type="term" value="F:cysteine-type endopeptidase activity"/>
    <property type="evidence" value="ECO:0007669"/>
    <property type="project" value="InterPro"/>
</dbReference>
<evidence type="ECO:0000313" key="4">
    <source>
        <dbReference type="Proteomes" id="UP000663829"/>
    </source>
</evidence>
<sequence length="377" mass="43179">MYNIRPKGQGFEILKPDLYTLLSGNNSYRSLTPLNSCRQDAINMNSVLLKLNFSHVVLSIDSIYQRMQRITEHFNELVENNDLVFIYYNGHSAGHQGKIAKGICLSKEGAFPFEDRLRSISLLLNLAKWFERIMAARIEAWCVEHGIQTEEQSGFMSHRRLQTRIISLVEELRLTVAACNGPALCLFIDFETAFDKLWYPALFMTLKDLEMPLSLRRWICDWLQNRSMYISYGGAVSRVFNVLVGAPQGSVLAALLFRLHIHFLPSYFMKAISHLFADDLTMIIQGALEKKLTKNIKYLEEQANSILKSLEKFADNCFLPVNVKKTKAISNTIINKIIVDDRLCTNCDHKIVKVLIASNIDRSPPITRKIYNYNATD</sequence>
<dbReference type="PROSITE" id="PS50878">
    <property type="entry name" value="RT_POL"/>
    <property type="match status" value="1"/>
</dbReference>
<dbReference type="AlphaFoldDB" id="A0A814P7R1"/>
<dbReference type="Proteomes" id="UP000681722">
    <property type="component" value="Unassembled WGS sequence"/>
</dbReference>
<dbReference type="GO" id="GO:0006508">
    <property type="term" value="P:proteolysis"/>
    <property type="evidence" value="ECO:0007669"/>
    <property type="project" value="InterPro"/>
</dbReference>
<dbReference type="Gene3D" id="3.40.50.1460">
    <property type="match status" value="1"/>
</dbReference>
<dbReference type="EMBL" id="CAJNOQ010005480">
    <property type="protein sequence ID" value="CAF1100079.1"/>
    <property type="molecule type" value="Genomic_DNA"/>
</dbReference>
<evidence type="ECO:0000313" key="2">
    <source>
        <dbReference type="EMBL" id="CAF1100079.1"/>
    </source>
</evidence>
<protein>
    <recommendedName>
        <fullName evidence="1">Reverse transcriptase domain-containing protein</fullName>
    </recommendedName>
</protein>
<gene>
    <name evidence="2" type="ORF">GPM918_LOCUS18701</name>
    <name evidence="3" type="ORF">SRO942_LOCUS18698</name>
</gene>
<evidence type="ECO:0000259" key="1">
    <source>
        <dbReference type="PROSITE" id="PS50878"/>
    </source>
</evidence>
<dbReference type="Pfam" id="PF00078">
    <property type="entry name" value="RVT_1"/>
    <property type="match status" value="1"/>
</dbReference>
<dbReference type="InterPro" id="IPR029030">
    <property type="entry name" value="Caspase-like_dom_sf"/>
</dbReference>
<comment type="caution">
    <text evidence="2">The sequence shown here is derived from an EMBL/GenBank/DDBJ whole genome shotgun (WGS) entry which is preliminary data.</text>
</comment>
<dbReference type="Pfam" id="PF00656">
    <property type="entry name" value="Peptidase_C14"/>
    <property type="match status" value="1"/>
</dbReference>
<name>A0A814P7R1_9BILA</name>
<accession>A0A814P7R1</accession>
<dbReference type="InterPro" id="IPR011600">
    <property type="entry name" value="Pept_C14_caspase"/>
</dbReference>
<evidence type="ECO:0000313" key="3">
    <source>
        <dbReference type="EMBL" id="CAF3865089.1"/>
    </source>
</evidence>
<feature type="domain" description="Reverse transcriptase" evidence="1">
    <location>
        <begin position="92"/>
        <end position="339"/>
    </location>
</feature>
<dbReference type="InterPro" id="IPR000477">
    <property type="entry name" value="RT_dom"/>
</dbReference>
<organism evidence="2 4">
    <name type="scientific">Didymodactylos carnosus</name>
    <dbReference type="NCBI Taxonomy" id="1234261"/>
    <lineage>
        <taxon>Eukaryota</taxon>
        <taxon>Metazoa</taxon>
        <taxon>Spiralia</taxon>
        <taxon>Gnathifera</taxon>
        <taxon>Rotifera</taxon>
        <taxon>Eurotatoria</taxon>
        <taxon>Bdelloidea</taxon>
        <taxon>Philodinida</taxon>
        <taxon>Philodinidae</taxon>
        <taxon>Didymodactylos</taxon>
    </lineage>
</organism>
<dbReference type="SUPFAM" id="SSF52129">
    <property type="entry name" value="Caspase-like"/>
    <property type="match status" value="1"/>
</dbReference>
<dbReference type="PANTHER" id="PTHR19446">
    <property type="entry name" value="REVERSE TRANSCRIPTASES"/>
    <property type="match status" value="1"/>
</dbReference>
<dbReference type="Proteomes" id="UP000663829">
    <property type="component" value="Unassembled WGS sequence"/>
</dbReference>
<proteinExistence type="predicted"/>
<dbReference type="OrthoDB" id="6758379at2759"/>
<reference evidence="2" key="1">
    <citation type="submission" date="2021-02" db="EMBL/GenBank/DDBJ databases">
        <authorList>
            <person name="Nowell W R."/>
        </authorList>
    </citation>
    <scope>NUCLEOTIDE SEQUENCE</scope>
</reference>
<keyword evidence="4" id="KW-1185">Reference proteome</keyword>